<dbReference type="InterPro" id="IPR047417">
    <property type="entry name" value="WHD_MUS81"/>
</dbReference>
<feature type="region of interest" description="Disordered" evidence="15">
    <location>
        <begin position="79"/>
        <end position="115"/>
    </location>
</feature>
<dbReference type="InterPro" id="IPR006166">
    <property type="entry name" value="ERCC4_domain"/>
</dbReference>
<dbReference type="InterPro" id="IPR042530">
    <property type="entry name" value="EME1/EME2_C"/>
</dbReference>
<evidence type="ECO:0000256" key="6">
    <source>
        <dbReference type="ARBA" id="ARBA00022759"/>
    </source>
</evidence>
<feature type="domain" description="ERCC4" evidence="16">
    <location>
        <begin position="749"/>
        <end position="849"/>
    </location>
</feature>
<dbReference type="GO" id="GO:0003677">
    <property type="term" value="F:DNA binding"/>
    <property type="evidence" value="ECO:0007669"/>
    <property type="project" value="UniProtKB-UniRule"/>
</dbReference>
<dbReference type="FunCoup" id="S2J341">
    <property type="interactions" value="152"/>
</dbReference>
<dbReference type="InterPro" id="IPR036388">
    <property type="entry name" value="WH-like_DNA-bd_sf"/>
</dbReference>
<comment type="subunit">
    <text evidence="14">Interacts with EME1.</text>
</comment>
<dbReference type="GO" id="GO:0008821">
    <property type="term" value="F:crossover junction DNA endonuclease activity"/>
    <property type="evidence" value="ECO:0007669"/>
    <property type="project" value="UniProtKB-UniRule"/>
</dbReference>
<keyword evidence="13" id="KW-0469">Meiosis</keyword>
<dbReference type="Proteomes" id="UP000014254">
    <property type="component" value="Unassembled WGS sequence"/>
</dbReference>
<dbReference type="EC" id="3.1.22.-" evidence="14"/>
<dbReference type="eggNOG" id="KOG2379">
    <property type="taxonomic scope" value="Eukaryota"/>
</dbReference>
<proteinExistence type="inferred from homology"/>
<sequence>MSSSTCGNPLLQQWMREEMMRTQAVSSKMYYTYKKAYESLSRCPIEFSHPYDAVQLEGIGPKIADLLTQKMKVYCEDNGLPMPPAPNKARRRRAPPIDNDDDDIQLDEDGNPIPFRPKKRSKAYVPQYRTGGYGILLALLDLHDYGRCNATQQQIIRLAQDHCNSSYTLSEPGKSYTAWNSMKNLVTKGYVYKNGSPKKYQLTETGIELAQKLKEANENRGGASASASTTPRSRPTTLPTSSGAAFAAAIGSDSEDEDNGIDMSQYVLNPSQHTSISINGRTSTASSSNPSTARSRSNRSRFGDDDNMGAIDWEAIDRQEQQQQHAPSPRPTTSSSRADILEAMAINESASSSSGKRKSTNGRSGKSRGTTTASIFDSLLENMGVEGDLSQPDMSLYVMNPSNHQTISLNGKTATNAPSSSSSSSSRQGNIPSRPSFSTASSITTASTSSFARRVMGQADDNSFDELVRPGKYKTPGTSSILLKDAAEKKQKRQYNVDEYEMDLTDTGSLPALNSTQIAQPSSEDVVNLLSSPEASPQLPPSGFGNEDLIFDDRLDTDQDYFPMSQTRNKQIADDTFHFTYLDTDNRPQRHLAKAAVDIDDVNGGLAYLVKYQTKQASHPKAKRLVKKKEEGEFTLAYLPEVHGETVCPGLPATPILPLHREEEDTFWPATTRATSSTLVPKRPSNFTAATSPTLANDSQSIFSLPSSQNDIVSQPFFPSQQQKKLDFDAIVAREPITETLRPEEYEILLVLDSREIQMKQNRTYFQDSLAAKGVSCITRSMDLGDVIWIARPIGSTNQAEELFLDYILERKRLDDLVSSIKDGRFIEQKTRLRRTGANKVIYVVENYNREEAERFGMPAIQTAMSSTQIIDGIFLKRTNTIDETVDYLVSATKLVKRMYQNHTLHAIPGHLITRQSYLDLKQAYNKKAGDKEAYLVSYPLFSQLNSKNGSTSVHEVYLRMLMTIRGVNAERALSLMKVYPTPKSLLMAFRSKPPEEAKNLAKIATQEHISRRRWGTKISESLYEVWGAMSYPSRPESGGDDDDEQD</sequence>
<keyword evidence="5 14" id="KW-0479">Metal-binding</keyword>
<dbReference type="Gene3D" id="3.40.50.10130">
    <property type="match status" value="1"/>
</dbReference>
<evidence type="ECO:0000256" key="11">
    <source>
        <dbReference type="ARBA" id="ARBA00023204"/>
    </source>
</evidence>
<comment type="cofactor">
    <cofactor evidence="1 14">
        <name>Mg(2+)</name>
        <dbReference type="ChEBI" id="CHEBI:18420"/>
    </cofactor>
</comment>
<reference evidence="18" key="1">
    <citation type="submission" date="2013-05" db="EMBL/GenBank/DDBJ databases">
        <title>The Genome sequence of Mucor circinelloides f. circinelloides 1006PhL.</title>
        <authorList>
            <consortium name="The Broad Institute Genomics Platform"/>
            <person name="Cuomo C."/>
            <person name="Earl A."/>
            <person name="Findley K."/>
            <person name="Lee S.C."/>
            <person name="Walker B."/>
            <person name="Young S."/>
            <person name="Zeng Q."/>
            <person name="Gargeya S."/>
            <person name="Fitzgerald M."/>
            <person name="Haas B."/>
            <person name="Abouelleil A."/>
            <person name="Allen A.W."/>
            <person name="Alvarado L."/>
            <person name="Arachchi H.M."/>
            <person name="Berlin A.M."/>
            <person name="Chapman S.B."/>
            <person name="Gainer-Dewar J."/>
            <person name="Goldberg J."/>
            <person name="Griggs A."/>
            <person name="Gujja S."/>
            <person name="Hansen M."/>
            <person name="Howarth C."/>
            <person name="Imamovic A."/>
            <person name="Ireland A."/>
            <person name="Larimer J."/>
            <person name="McCowan C."/>
            <person name="Murphy C."/>
            <person name="Pearson M."/>
            <person name="Poon T.W."/>
            <person name="Priest M."/>
            <person name="Roberts A."/>
            <person name="Saif S."/>
            <person name="Shea T."/>
            <person name="Sisk P."/>
            <person name="Sykes S."/>
            <person name="Wortman J."/>
            <person name="Nusbaum C."/>
            <person name="Birren B."/>
        </authorList>
    </citation>
    <scope>NUCLEOTIDE SEQUENCE [LARGE SCALE GENOMIC DNA]</scope>
    <source>
        <strain evidence="18">1006PhL</strain>
    </source>
</reference>
<keyword evidence="12 14" id="KW-0539">Nucleus</keyword>
<dbReference type="InterPro" id="IPR033309">
    <property type="entry name" value="Mus81"/>
</dbReference>
<dbReference type="GO" id="GO:0005634">
    <property type="term" value="C:nucleus"/>
    <property type="evidence" value="ECO:0007669"/>
    <property type="project" value="UniProtKB-SubCell"/>
</dbReference>
<evidence type="ECO:0000259" key="16">
    <source>
        <dbReference type="SMART" id="SM00891"/>
    </source>
</evidence>
<dbReference type="Gene3D" id="1.10.10.10">
    <property type="entry name" value="Winged helix-like DNA-binding domain superfamily/Winged helix DNA-binding domain"/>
    <property type="match status" value="1"/>
</dbReference>
<dbReference type="STRING" id="1220926.S2J341"/>
<evidence type="ECO:0000256" key="13">
    <source>
        <dbReference type="ARBA" id="ARBA00023254"/>
    </source>
</evidence>
<dbReference type="Gene3D" id="1.10.150.670">
    <property type="entry name" value="Crossover junction endonuclease EME1, DNA-binding domain"/>
    <property type="match status" value="1"/>
</dbReference>
<evidence type="ECO:0000256" key="12">
    <source>
        <dbReference type="ARBA" id="ARBA00023242"/>
    </source>
</evidence>
<dbReference type="Pfam" id="PF02732">
    <property type="entry name" value="ERCC4"/>
    <property type="match status" value="1"/>
</dbReference>
<dbReference type="SUPFAM" id="SSF47802">
    <property type="entry name" value="DNA polymerase beta, N-terminal domain-like"/>
    <property type="match status" value="1"/>
</dbReference>
<dbReference type="PANTHER" id="PTHR13451:SF0">
    <property type="entry name" value="CROSSOVER JUNCTION ENDONUCLEASE MUS81"/>
    <property type="match status" value="1"/>
</dbReference>
<evidence type="ECO:0000256" key="7">
    <source>
        <dbReference type="ARBA" id="ARBA00022763"/>
    </source>
</evidence>
<evidence type="ECO:0000256" key="10">
    <source>
        <dbReference type="ARBA" id="ARBA00023172"/>
    </source>
</evidence>
<dbReference type="InParanoid" id="S2J341"/>
<dbReference type="VEuPathDB" id="FungiDB:HMPREF1544_10661"/>
<keyword evidence="9 14" id="KW-0460">Magnesium</keyword>
<comment type="similarity">
    <text evidence="3 14">Belongs to the XPF family.</text>
</comment>
<evidence type="ECO:0000256" key="15">
    <source>
        <dbReference type="SAM" id="MobiDB-lite"/>
    </source>
</evidence>
<dbReference type="GO" id="GO:0048257">
    <property type="term" value="F:3'-flap endonuclease activity"/>
    <property type="evidence" value="ECO:0007669"/>
    <property type="project" value="TreeGrafter"/>
</dbReference>
<evidence type="ECO:0000256" key="8">
    <source>
        <dbReference type="ARBA" id="ARBA00022801"/>
    </source>
</evidence>
<evidence type="ECO:0000313" key="18">
    <source>
        <dbReference type="Proteomes" id="UP000014254"/>
    </source>
</evidence>
<organism evidence="17 18">
    <name type="scientific">Mucor circinelloides f. circinelloides (strain 1006PhL)</name>
    <name type="common">Mucormycosis agent</name>
    <name type="synonym">Calyptromyces circinelloides</name>
    <dbReference type="NCBI Taxonomy" id="1220926"/>
    <lineage>
        <taxon>Eukaryota</taxon>
        <taxon>Fungi</taxon>
        <taxon>Fungi incertae sedis</taxon>
        <taxon>Mucoromycota</taxon>
        <taxon>Mucoromycotina</taxon>
        <taxon>Mucoromycetes</taxon>
        <taxon>Mucorales</taxon>
        <taxon>Mucorineae</taxon>
        <taxon>Mucoraceae</taxon>
        <taxon>Mucor</taxon>
    </lineage>
</organism>
<comment type="subcellular location">
    <subcellularLocation>
        <location evidence="2 14">Nucleus</location>
    </subcellularLocation>
</comment>
<keyword evidence="7 14" id="KW-0227">DNA damage</keyword>
<dbReference type="EMBL" id="KE124107">
    <property type="protein sequence ID" value="EPB82577.1"/>
    <property type="molecule type" value="Genomic_DNA"/>
</dbReference>
<dbReference type="AlphaFoldDB" id="S2J341"/>
<gene>
    <name evidence="17" type="ORF">HMPREF1544_10661</name>
</gene>
<feature type="region of interest" description="Disordered" evidence="15">
    <location>
        <begin position="346"/>
        <end position="370"/>
    </location>
</feature>
<dbReference type="InterPro" id="IPR027421">
    <property type="entry name" value="DNA_pol_lamdba_lyase_dom_sf"/>
</dbReference>
<dbReference type="Pfam" id="PF21136">
    <property type="entry name" value="WHD_MUS81"/>
    <property type="match status" value="1"/>
</dbReference>
<dbReference type="SMART" id="SM00891">
    <property type="entry name" value="ERCC4"/>
    <property type="match status" value="1"/>
</dbReference>
<keyword evidence="8 14" id="KW-0378">Hydrolase</keyword>
<evidence type="ECO:0000256" key="4">
    <source>
        <dbReference type="ARBA" id="ARBA00022722"/>
    </source>
</evidence>
<comment type="function">
    <text evidence="14">Interacts with EME1 to form a DNA structure-specific endonuclease with substrate preference for branched DNA structures with a 5'-end at the branch nick. Typical substrates include 3'-flap structures, D-loops, replication forks and nicked Holliday junctions. May be required in mitosis for the processing of stalled or collapsed replication fork intermediates. May be required in meiosis for the repair of meiosis-specific double strand breaks subsequent to single-end invasion (SEI).</text>
</comment>
<dbReference type="InterPro" id="IPR010996">
    <property type="entry name" value="HHH_MUS81"/>
</dbReference>
<keyword evidence="4 14" id="KW-0540">Nuclease</keyword>
<dbReference type="OMA" id="PGMLQMP"/>
<keyword evidence="10 14" id="KW-0233">DNA recombination</keyword>
<dbReference type="GO" id="GO:0000712">
    <property type="term" value="P:resolution of meiotic recombination intermediates"/>
    <property type="evidence" value="ECO:0007669"/>
    <property type="project" value="TreeGrafter"/>
</dbReference>
<feature type="region of interest" description="Disordered" evidence="15">
    <location>
        <begin position="407"/>
        <end position="443"/>
    </location>
</feature>
<feature type="compositionally biased region" description="Acidic residues" evidence="15">
    <location>
        <begin position="98"/>
        <end position="110"/>
    </location>
</feature>
<dbReference type="GO" id="GO:0031573">
    <property type="term" value="P:mitotic intra-S DNA damage checkpoint signaling"/>
    <property type="evidence" value="ECO:0007669"/>
    <property type="project" value="TreeGrafter"/>
</dbReference>
<dbReference type="PANTHER" id="PTHR13451">
    <property type="entry name" value="CLASS II CROSSOVER JUNCTION ENDONUCLEASE MUS81"/>
    <property type="match status" value="1"/>
</dbReference>
<feature type="compositionally biased region" description="Polar residues" evidence="15">
    <location>
        <begin position="407"/>
        <end position="418"/>
    </location>
</feature>
<dbReference type="CDD" id="cd20074">
    <property type="entry name" value="XPF_nuclease_Mus81"/>
    <property type="match status" value="1"/>
</dbReference>
<protein>
    <recommendedName>
        <fullName evidence="14">Crossover junction endonuclease MUS81</fullName>
        <ecNumber evidence="14">3.1.22.-</ecNumber>
    </recommendedName>
</protein>
<feature type="compositionally biased region" description="Low complexity" evidence="15">
    <location>
        <begin position="361"/>
        <end position="370"/>
    </location>
</feature>
<dbReference type="GO" id="GO:0006308">
    <property type="term" value="P:DNA catabolic process"/>
    <property type="evidence" value="ECO:0007669"/>
    <property type="project" value="UniProtKB-UniRule"/>
</dbReference>
<keyword evidence="18" id="KW-1185">Reference proteome</keyword>
<feature type="region of interest" description="Disordered" evidence="15">
    <location>
        <begin position="216"/>
        <end position="245"/>
    </location>
</feature>
<evidence type="ECO:0000256" key="14">
    <source>
        <dbReference type="RuleBase" id="RU369042"/>
    </source>
</evidence>
<keyword evidence="6 14" id="KW-0255">Endonuclease</keyword>
<feature type="region of interest" description="Disordered" evidence="15">
    <location>
        <begin position="462"/>
        <end position="494"/>
    </location>
</feature>
<keyword evidence="11 14" id="KW-0234">DNA repair</keyword>
<dbReference type="FunFam" id="3.40.50.10130:FF:000003">
    <property type="entry name" value="Crossover junction endonuclease MUS81"/>
    <property type="match status" value="1"/>
</dbReference>
<dbReference type="GO" id="GO:0000727">
    <property type="term" value="P:double-strand break repair via break-induced replication"/>
    <property type="evidence" value="ECO:0007669"/>
    <property type="project" value="UniProtKB-UniRule"/>
</dbReference>
<evidence type="ECO:0000256" key="5">
    <source>
        <dbReference type="ARBA" id="ARBA00022723"/>
    </source>
</evidence>
<dbReference type="InterPro" id="IPR011335">
    <property type="entry name" value="Restrct_endonuc-II-like"/>
</dbReference>
<evidence type="ECO:0000256" key="1">
    <source>
        <dbReference type="ARBA" id="ARBA00001946"/>
    </source>
</evidence>
<feature type="region of interest" description="Disordered" evidence="15">
    <location>
        <begin position="274"/>
        <end position="308"/>
    </location>
</feature>
<evidence type="ECO:0000256" key="2">
    <source>
        <dbReference type="ARBA" id="ARBA00004123"/>
    </source>
</evidence>
<dbReference type="InterPro" id="IPR047416">
    <property type="entry name" value="XPF_nuclease_Mus81"/>
</dbReference>
<dbReference type="GO" id="GO:0046872">
    <property type="term" value="F:metal ion binding"/>
    <property type="evidence" value="ECO:0007669"/>
    <property type="project" value="UniProtKB-UniRule"/>
</dbReference>
<evidence type="ECO:0000256" key="3">
    <source>
        <dbReference type="ARBA" id="ARBA00010015"/>
    </source>
</evidence>
<evidence type="ECO:0000256" key="9">
    <source>
        <dbReference type="ARBA" id="ARBA00022842"/>
    </source>
</evidence>
<dbReference type="OrthoDB" id="5963188at2759"/>
<accession>S2J341</accession>
<evidence type="ECO:0000313" key="17">
    <source>
        <dbReference type="EMBL" id="EPB82577.1"/>
    </source>
</evidence>
<feature type="compositionally biased region" description="Low complexity" evidence="15">
    <location>
        <begin position="281"/>
        <end position="295"/>
    </location>
</feature>
<dbReference type="Gene3D" id="1.10.150.110">
    <property type="entry name" value="DNA polymerase beta, N-terminal domain-like"/>
    <property type="match status" value="1"/>
</dbReference>
<dbReference type="Pfam" id="PF14716">
    <property type="entry name" value="HHH_8"/>
    <property type="match status" value="1"/>
</dbReference>
<dbReference type="CDD" id="cd21036">
    <property type="entry name" value="WH_MUS81"/>
    <property type="match status" value="1"/>
</dbReference>
<name>S2J341_MUCC1</name>
<dbReference type="FunFam" id="1.10.10.10:FF:000307">
    <property type="entry name" value="Crossover junction endonuclease MUS81"/>
    <property type="match status" value="1"/>
</dbReference>
<dbReference type="GO" id="GO:0048476">
    <property type="term" value="C:Holliday junction resolvase complex"/>
    <property type="evidence" value="ECO:0007669"/>
    <property type="project" value="UniProtKB-UniRule"/>
</dbReference>
<feature type="compositionally biased region" description="Low complexity" evidence="15">
    <location>
        <begin position="220"/>
        <end position="245"/>
    </location>
</feature>
<dbReference type="SUPFAM" id="SSF52980">
    <property type="entry name" value="Restriction endonuclease-like"/>
    <property type="match status" value="1"/>
</dbReference>